<feature type="transmembrane region" description="Helical" evidence="1">
    <location>
        <begin position="180"/>
        <end position="200"/>
    </location>
</feature>
<feature type="transmembrane region" description="Helical" evidence="1">
    <location>
        <begin position="229"/>
        <end position="247"/>
    </location>
</feature>
<dbReference type="Proteomes" id="UP000886796">
    <property type="component" value="Unassembled WGS sequence"/>
</dbReference>
<evidence type="ECO:0000313" key="3">
    <source>
        <dbReference type="Proteomes" id="UP000886796"/>
    </source>
</evidence>
<keyword evidence="1" id="KW-0472">Membrane</keyword>
<gene>
    <name evidence="2" type="ORF">IAB74_07465</name>
</gene>
<reference evidence="2" key="2">
    <citation type="journal article" date="2021" name="PeerJ">
        <title>Extensive microbial diversity within the chicken gut microbiome revealed by metagenomics and culture.</title>
        <authorList>
            <person name="Gilroy R."/>
            <person name="Ravi A."/>
            <person name="Getino M."/>
            <person name="Pursley I."/>
            <person name="Horton D.L."/>
            <person name="Alikhan N.F."/>
            <person name="Baker D."/>
            <person name="Gharbi K."/>
            <person name="Hall N."/>
            <person name="Watson M."/>
            <person name="Adriaenssens E.M."/>
            <person name="Foster-Nyarko E."/>
            <person name="Jarju S."/>
            <person name="Secka A."/>
            <person name="Antonio M."/>
            <person name="Oren A."/>
            <person name="Chaudhuri R.R."/>
            <person name="La Ragione R."/>
            <person name="Hildebrand F."/>
            <person name="Pallen M.J."/>
        </authorList>
    </citation>
    <scope>NUCLEOTIDE SEQUENCE</scope>
    <source>
        <strain evidence="2">13361</strain>
    </source>
</reference>
<keyword evidence="1" id="KW-0812">Transmembrane</keyword>
<evidence type="ECO:0000256" key="1">
    <source>
        <dbReference type="SAM" id="Phobius"/>
    </source>
</evidence>
<reference evidence="2" key="1">
    <citation type="submission" date="2020-10" db="EMBL/GenBank/DDBJ databases">
        <authorList>
            <person name="Gilroy R."/>
        </authorList>
    </citation>
    <scope>NUCLEOTIDE SEQUENCE</scope>
    <source>
        <strain evidence="2">13361</strain>
    </source>
</reference>
<dbReference type="EMBL" id="DVFK01000104">
    <property type="protein sequence ID" value="HIQ68330.1"/>
    <property type="molecule type" value="Genomic_DNA"/>
</dbReference>
<comment type="caution">
    <text evidence="2">The sequence shown here is derived from an EMBL/GenBank/DDBJ whole genome shotgun (WGS) entry which is preliminary data.</text>
</comment>
<keyword evidence="1" id="KW-1133">Transmembrane helix</keyword>
<dbReference type="AlphaFoldDB" id="A0A9D1CME4"/>
<name>A0A9D1CME4_9FIRM</name>
<organism evidence="2 3">
    <name type="scientific">Candidatus Faecousia excrementigallinarum</name>
    <dbReference type="NCBI Taxonomy" id="2840806"/>
    <lineage>
        <taxon>Bacteria</taxon>
        <taxon>Bacillati</taxon>
        <taxon>Bacillota</taxon>
        <taxon>Clostridia</taxon>
        <taxon>Eubacteriales</taxon>
        <taxon>Oscillospiraceae</taxon>
        <taxon>Faecousia</taxon>
    </lineage>
</organism>
<protein>
    <submittedName>
        <fullName evidence="2">Uncharacterized protein</fullName>
    </submittedName>
</protein>
<proteinExistence type="predicted"/>
<sequence>MERFKTLDYRQKWIFLIMGVMVLVFTILYPVTLSRVGYSYRDAILVPHEAEGTTVYSGKIQGEAASFTVTQDKTVTFQYGDFTYGPYTVKEDPQAAPESGDLADSLSGVEIWRQGSRLFRGGVQKLEQNGWLLYNENGTLYNIETEIIFSGNNSAEQMEPSLATILDLAMGPELTHKGHWLPWFLGILLCVVNAVSILYADELFRFWLSFRIESPELAEPTDLEITGRYFGWGAMLIGILVVFVIGLS</sequence>
<feature type="transmembrane region" description="Helical" evidence="1">
    <location>
        <begin position="13"/>
        <end position="31"/>
    </location>
</feature>
<evidence type="ECO:0000313" key="2">
    <source>
        <dbReference type="EMBL" id="HIQ68330.1"/>
    </source>
</evidence>
<accession>A0A9D1CME4</accession>